<reference evidence="1 2" key="1">
    <citation type="submission" date="2024-09" db="EMBL/GenBank/DDBJ databases">
        <authorList>
            <person name="Sun Q."/>
            <person name="Mori K."/>
        </authorList>
    </citation>
    <scope>NUCLEOTIDE SEQUENCE [LARGE SCALE GENOMIC DNA]</scope>
    <source>
        <strain evidence="1 2">NCAIM B.02301</strain>
    </source>
</reference>
<proteinExistence type="predicted"/>
<protein>
    <submittedName>
        <fullName evidence="1">YqzH family protein</fullName>
    </submittedName>
</protein>
<dbReference type="EMBL" id="JBHLTR010000004">
    <property type="protein sequence ID" value="MFC0558181.1"/>
    <property type="molecule type" value="Genomic_DNA"/>
</dbReference>
<evidence type="ECO:0000313" key="2">
    <source>
        <dbReference type="Proteomes" id="UP001589833"/>
    </source>
</evidence>
<dbReference type="Pfam" id="PF14164">
    <property type="entry name" value="YqzH"/>
    <property type="match status" value="1"/>
</dbReference>
<comment type="caution">
    <text evidence="1">The sequence shown here is derived from an EMBL/GenBank/DDBJ whole genome shotgun (WGS) entry which is preliminary data.</text>
</comment>
<evidence type="ECO:0000313" key="1">
    <source>
        <dbReference type="EMBL" id="MFC0558181.1"/>
    </source>
</evidence>
<gene>
    <name evidence="1" type="ORF">ACFFH4_03855</name>
</gene>
<sequence>MDTLLIKKHIKAVAKTYTDHDFSLPLTELEEKELTRKIVKKMNETNQTDVRDIVQDVVYAFFTGQDEE</sequence>
<dbReference type="Proteomes" id="UP001589833">
    <property type="component" value="Unassembled WGS sequence"/>
</dbReference>
<organism evidence="1 2">
    <name type="scientific">Halalkalibacter alkalisediminis</name>
    <dbReference type="NCBI Taxonomy" id="935616"/>
    <lineage>
        <taxon>Bacteria</taxon>
        <taxon>Bacillati</taxon>
        <taxon>Bacillota</taxon>
        <taxon>Bacilli</taxon>
        <taxon>Bacillales</taxon>
        <taxon>Bacillaceae</taxon>
        <taxon>Halalkalibacter</taxon>
    </lineage>
</organism>
<accession>A0ABV6NBM3</accession>
<dbReference type="InterPro" id="IPR025546">
    <property type="entry name" value="YqzH"/>
</dbReference>
<keyword evidence="2" id="KW-1185">Reference proteome</keyword>
<dbReference type="RefSeq" id="WP_273841126.1">
    <property type="nucleotide sequence ID" value="NZ_JAQQWT010000003.1"/>
</dbReference>
<name>A0ABV6NBM3_9BACI</name>